<dbReference type="Pfam" id="PF12804">
    <property type="entry name" value="NTP_transf_3"/>
    <property type="match status" value="1"/>
</dbReference>
<dbReference type="SUPFAM" id="SSF53448">
    <property type="entry name" value="Nucleotide-diphospho-sugar transferases"/>
    <property type="match status" value="1"/>
</dbReference>
<protein>
    <submittedName>
        <fullName evidence="3">Nucleotidyltransferase family protein</fullName>
    </submittedName>
</protein>
<comment type="caution">
    <text evidence="3">The sequence shown here is derived from an EMBL/GenBank/DDBJ whole genome shotgun (WGS) entry which is preliminary data.</text>
</comment>
<organism evidence="3 4">
    <name type="scientific">Pseudomonas saxonica</name>
    <dbReference type="NCBI Taxonomy" id="2600598"/>
    <lineage>
        <taxon>Bacteria</taxon>
        <taxon>Pseudomonadati</taxon>
        <taxon>Pseudomonadota</taxon>
        <taxon>Gammaproteobacteria</taxon>
        <taxon>Pseudomonadales</taxon>
        <taxon>Pseudomonadaceae</taxon>
        <taxon>Pseudomonas</taxon>
    </lineage>
</organism>
<keyword evidence="3" id="KW-0808">Transferase</keyword>
<evidence type="ECO:0000313" key="4">
    <source>
        <dbReference type="Proteomes" id="UP000317901"/>
    </source>
</evidence>
<dbReference type="EMBL" id="VFIP01000042">
    <property type="protein sequence ID" value="TWR86277.1"/>
    <property type="molecule type" value="Genomic_DNA"/>
</dbReference>
<evidence type="ECO:0000256" key="1">
    <source>
        <dbReference type="ARBA" id="ARBA00022842"/>
    </source>
</evidence>
<proteinExistence type="predicted"/>
<dbReference type="GO" id="GO:0016779">
    <property type="term" value="F:nucleotidyltransferase activity"/>
    <property type="evidence" value="ECO:0007669"/>
    <property type="project" value="UniProtKB-ARBA"/>
</dbReference>
<reference evidence="3 4" key="1">
    <citation type="submission" date="2019-06" db="EMBL/GenBank/DDBJ databases">
        <title>Pseudomonas bimorpha sp. nov. isolated from bovine raw milk and skim milk concentrate.</title>
        <authorList>
            <person name="Hofmann K."/>
            <person name="Huptas C."/>
            <person name="Doll E."/>
            <person name="Scherer S."/>
            <person name="Wenning M."/>
        </authorList>
    </citation>
    <scope>NUCLEOTIDE SEQUENCE [LARGE SCALE GENOMIC DNA]</scope>
    <source>
        <strain evidence="3 4">DSM 108990</strain>
    </source>
</reference>
<sequence length="186" mass="19279">MLTPHSPVVLILAAGRSTRFIASGGTLNKLQTPLCGLTVLDHVIRAAQASGLPWHVVTKADGEGMGDSIAAGVRATPDAGGWLILPGDLPLISAMSLRSVAEGLGSALVVVPTWNGQKGHPVAFGAECFNELAQLSGERGAARIVEAHRANNQVLRVAVADRGTVLDVDTVDDLQYVQSLMGTDGQ</sequence>
<evidence type="ECO:0000259" key="2">
    <source>
        <dbReference type="Pfam" id="PF12804"/>
    </source>
</evidence>
<dbReference type="PANTHER" id="PTHR43777">
    <property type="entry name" value="MOLYBDENUM COFACTOR CYTIDYLYLTRANSFERASE"/>
    <property type="match status" value="1"/>
</dbReference>
<name>A0A5C5PTV6_9PSED</name>
<dbReference type="RefSeq" id="WP_146426841.1">
    <property type="nucleotide sequence ID" value="NZ_CP142033.1"/>
</dbReference>
<dbReference type="OrthoDB" id="5298023at2"/>
<dbReference type="AlphaFoldDB" id="A0A5C5PTV6"/>
<dbReference type="InterPro" id="IPR029044">
    <property type="entry name" value="Nucleotide-diphossugar_trans"/>
</dbReference>
<keyword evidence="1" id="KW-0460">Magnesium</keyword>
<dbReference type="Gene3D" id="3.90.550.10">
    <property type="entry name" value="Spore Coat Polysaccharide Biosynthesis Protein SpsA, Chain A"/>
    <property type="match status" value="1"/>
</dbReference>
<gene>
    <name evidence="3" type="ORF">FJD37_18305</name>
</gene>
<dbReference type="Proteomes" id="UP000317901">
    <property type="component" value="Unassembled WGS sequence"/>
</dbReference>
<accession>A0A5C5PTV6</accession>
<dbReference type="PANTHER" id="PTHR43777:SF1">
    <property type="entry name" value="MOLYBDENUM COFACTOR CYTIDYLYLTRANSFERASE"/>
    <property type="match status" value="1"/>
</dbReference>
<dbReference type="CDD" id="cd04182">
    <property type="entry name" value="GT_2_like_f"/>
    <property type="match status" value="1"/>
</dbReference>
<evidence type="ECO:0000313" key="3">
    <source>
        <dbReference type="EMBL" id="TWR86277.1"/>
    </source>
</evidence>
<dbReference type="InterPro" id="IPR025877">
    <property type="entry name" value="MobA-like_NTP_Trfase"/>
</dbReference>
<feature type="domain" description="MobA-like NTP transferase" evidence="2">
    <location>
        <begin position="9"/>
        <end position="148"/>
    </location>
</feature>